<gene>
    <name evidence="3" type="ORF">METZ01_LOCUS16328</name>
</gene>
<keyword evidence="1" id="KW-0732">Signal</keyword>
<evidence type="ECO:0000259" key="2">
    <source>
        <dbReference type="Pfam" id="PF13205"/>
    </source>
</evidence>
<evidence type="ECO:0000313" key="3">
    <source>
        <dbReference type="EMBL" id="SUZ63474.1"/>
    </source>
</evidence>
<sequence length="548" mass="63385">MKYSLYIIIIILFASCARRSSPSGGEKDSIPPVLIASNPKINSINFDKDEIRLTFDEWVKLEKLDQQLIISPPLEKKNYEIQPLSGITKKIFINFLDSLQENTTYTFNFGNSIVDNNEGNKMNFFSYTFSTGPTLDSLYLKGNIQDAFDIETEEFLSIQLYKIDSTYNDSMIFNIRPTYLANTLDSTNYRFNNLREGQYMLIALKDVSDNYFFDPFYDKIGFYDSLVSLPKDTLINLRLFKEETTMVWDKPNFINSEKIGFGYFGKLDMNKISLISKIPDSVNFLFTKEKDKDTINFWLSKNSIDSLQFKLKEVDTIKTLSVKFDRSKDSIIDSLSISTITKSVIDLKEKFKLSSDLPINKISDSLIFIRNIDSILIPFKSSINSNLDEITLDFDVKPQDDYSIYILPNAIIDIRGGTNDTLGFRTLSQSLEDYGNVYLNVIRDTESKYILQMVNSNNEIVREYDSITSDGVYNFELIPPGKYLFRMIKDKNGNKIWDTGNYLQKVQPEDVYYSNFELDIRANWDFNETFNLKMIKVDSTLIKTDSIN</sequence>
<protein>
    <recommendedName>
        <fullName evidence="2">SbsA Ig-like domain-containing protein</fullName>
    </recommendedName>
</protein>
<dbReference type="AlphaFoldDB" id="A0A381PA31"/>
<reference evidence="3" key="1">
    <citation type="submission" date="2018-05" db="EMBL/GenBank/DDBJ databases">
        <authorList>
            <person name="Lanie J.A."/>
            <person name="Ng W.-L."/>
            <person name="Kazmierczak K.M."/>
            <person name="Andrzejewski T.M."/>
            <person name="Davidsen T.M."/>
            <person name="Wayne K.J."/>
            <person name="Tettelin H."/>
            <person name="Glass J.I."/>
            <person name="Rusch D."/>
            <person name="Podicherti R."/>
            <person name="Tsui H.-C.T."/>
            <person name="Winkler M.E."/>
        </authorList>
    </citation>
    <scope>NUCLEOTIDE SEQUENCE</scope>
</reference>
<dbReference type="PROSITE" id="PS51257">
    <property type="entry name" value="PROKAR_LIPOPROTEIN"/>
    <property type="match status" value="1"/>
</dbReference>
<proteinExistence type="predicted"/>
<evidence type="ECO:0000256" key="1">
    <source>
        <dbReference type="ARBA" id="ARBA00022729"/>
    </source>
</evidence>
<organism evidence="3">
    <name type="scientific">marine metagenome</name>
    <dbReference type="NCBI Taxonomy" id="408172"/>
    <lineage>
        <taxon>unclassified sequences</taxon>
        <taxon>metagenomes</taxon>
        <taxon>ecological metagenomes</taxon>
    </lineage>
</organism>
<dbReference type="Pfam" id="PF13205">
    <property type="entry name" value="Big_5"/>
    <property type="match status" value="1"/>
</dbReference>
<accession>A0A381PA31</accession>
<dbReference type="InterPro" id="IPR032812">
    <property type="entry name" value="SbsA_Ig"/>
</dbReference>
<feature type="domain" description="SbsA Ig-like" evidence="2">
    <location>
        <begin position="28"/>
        <end position="131"/>
    </location>
</feature>
<dbReference type="EMBL" id="UINC01000916">
    <property type="protein sequence ID" value="SUZ63474.1"/>
    <property type="molecule type" value="Genomic_DNA"/>
</dbReference>
<name>A0A381PA31_9ZZZZ</name>